<dbReference type="RefSeq" id="WP_343898025.1">
    <property type="nucleotide sequence ID" value="NZ_BAAAFZ010000099.1"/>
</dbReference>
<protein>
    <recommendedName>
        <fullName evidence="1">Putative zinc-finger domain-containing protein</fullName>
    </recommendedName>
</protein>
<evidence type="ECO:0000313" key="3">
    <source>
        <dbReference type="Proteomes" id="UP001501588"/>
    </source>
</evidence>
<dbReference type="InterPro" id="IPR027383">
    <property type="entry name" value="Znf_put"/>
</dbReference>
<dbReference type="InterPro" id="IPR041916">
    <property type="entry name" value="Anti_sigma_zinc_sf"/>
</dbReference>
<evidence type="ECO:0000259" key="1">
    <source>
        <dbReference type="Pfam" id="PF13490"/>
    </source>
</evidence>
<keyword evidence="3" id="KW-1185">Reference proteome</keyword>
<proteinExistence type="predicted"/>
<dbReference type="Proteomes" id="UP001501588">
    <property type="component" value="Unassembled WGS sequence"/>
</dbReference>
<dbReference type="EMBL" id="BAAAFZ010000099">
    <property type="protein sequence ID" value="GAA0605215.1"/>
    <property type="molecule type" value="Genomic_DNA"/>
</dbReference>
<name>A0ABN1G6U7_9PROT</name>
<dbReference type="Gene3D" id="1.10.10.1320">
    <property type="entry name" value="Anti-sigma factor, zinc-finger domain"/>
    <property type="match status" value="1"/>
</dbReference>
<dbReference type="Pfam" id="PF13490">
    <property type="entry name" value="zf-HC2"/>
    <property type="match status" value="1"/>
</dbReference>
<feature type="domain" description="Putative zinc-finger" evidence="1">
    <location>
        <begin position="4"/>
        <end position="38"/>
    </location>
</feature>
<accession>A0ABN1G6U7</accession>
<evidence type="ECO:0000313" key="2">
    <source>
        <dbReference type="EMBL" id="GAA0605215.1"/>
    </source>
</evidence>
<organism evidence="2 3">
    <name type="scientific">Craurococcus roseus</name>
    <dbReference type="NCBI Taxonomy" id="77585"/>
    <lineage>
        <taxon>Bacteria</taxon>
        <taxon>Pseudomonadati</taxon>
        <taxon>Pseudomonadota</taxon>
        <taxon>Alphaproteobacteria</taxon>
        <taxon>Acetobacterales</taxon>
        <taxon>Acetobacteraceae</taxon>
        <taxon>Craurococcus</taxon>
    </lineage>
</organism>
<comment type="caution">
    <text evidence="2">The sequence shown here is derived from an EMBL/GenBank/DDBJ whole genome shotgun (WGS) entry which is preliminary data.</text>
</comment>
<gene>
    <name evidence="2" type="ORF">GCM10009416_48410</name>
</gene>
<reference evidence="2 3" key="1">
    <citation type="journal article" date="2019" name="Int. J. Syst. Evol. Microbiol.">
        <title>The Global Catalogue of Microorganisms (GCM) 10K type strain sequencing project: providing services to taxonomists for standard genome sequencing and annotation.</title>
        <authorList>
            <consortium name="The Broad Institute Genomics Platform"/>
            <consortium name="The Broad Institute Genome Sequencing Center for Infectious Disease"/>
            <person name="Wu L."/>
            <person name="Ma J."/>
        </authorList>
    </citation>
    <scope>NUCLEOTIDE SEQUENCE [LARGE SCALE GENOMIC DNA]</scope>
    <source>
        <strain evidence="2 3">JCM 9933</strain>
    </source>
</reference>
<sequence length="82" mass="9313">MPTCQEVAENATEYLEGAMPRRERFAVWAHLRICPNCRNYLRQLMRTVSLTRRAGASDPPPPPQEEDRLVAAMKAARASRSD</sequence>